<proteinExistence type="predicted"/>
<dbReference type="EMBL" id="BOMP01000016">
    <property type="protein sequence ID" value="GIE38107.1"/>
    <property type="molecule type" value="Genomic_DNA"/>
</dbReference>
<name>A0ABQ4AAS3_9ACTN</name>
<dbReference type="Proteomes" id="UP000631312">
    <property type="component" value="Unassembled WGS sequence"/>
</dbReference>
<reference evidence="2 3" key="1">
    <citation type="submission" date="2021-01" db="EMBL/GenBank/DDBJ databases">
        <title>Whole genome shotgun sequence of Actinoplanes lobatus NBRC 12513.</title>
        <authorList>
            <person name="Komaki H."/>
            <person name="Tamura T."/>
        </authorList>
    </citation>
    <scope>NUCLEOTIDE SEQUENCE [LARGE SCALE GENOMIC DNA]</scope>
    <source>
        <strain evidence="2 3">NBRC 12513</strain>
    </source>
</reference>
<comment type="caution">
    <text evidence="2">The sequence shown here is derived from an EMBL/GenBank/DDBJ whole genome shotgun (WGS) entry which is preliminary data.</text>
</comment>
<gene>
    <name evidence="2" type="ORF">Alo02nite_10050</name>
</gene>
<sequence length="69" mass="7265">MAGPLQIAADQFPQLSVILDDQDRARHTSTVPRGHPRCQGPIGPTGGRAVPPTVNRVDGVAVLLPDPYA</sequence>
<accession>A0ABQ4AAS3</accession>
<protein>
    <submittedName>
        <fullName evidence="2">Uncharacterized protein</fullName>
    </submittedName>
</protein>
<keyword evidence="3" id="KW-1185">Reference proteome</keyword>
<evidence type="ECO:0000256" key="1">
    <source>
        <dbReference type="SAM" id="MobiDB-lite"/>
    </source>
</evidence>
<feature type="region of interest" description="Disordered" evidence="1">
    <location>
        <begin position="24"/>
        <end position="53"/>
    </location>
</feature>
<evidence type="ECO:0000313" key="2">
    <source>
        <dbReference type="EMBL" id="GIE38107.1"/>
    </source>
</evidence>
<organism evidence="2 3">
    <name type="scientific">Actinoplanes lobatus</name>
    <dbReference type="NCBI Taxonomy" id="113568"/>
    <lineage>
        <taxon>Bacteria</taxon>
        <taxon>Bacillati</taxon>
        <taxon>Actinomycetota</taxon>
        <taxon>Actinomycetes</taxon>
        <taxon>Micromonosporales</taxon>
        <taxon>Micromonosporaceae</taxon>
        <taxon>Actinoplanes</taxon>
    </lineage>
</organism>
<evidence type="ECO:0000313" key="3">
    <source>
        <dbReference type="Proteomes" id="UP000631312"/>
    </source>
</evidence>